<dbReference type="InterPro" id="IPR054222">
    <property type="entry name" value="DUF6942"/>
</dbReference>
<keyword evidence="2" id="KW-1185">Reference proteome</keyword>
<organism evidence="1 2">
    <name type="scientific">Marisediminitalea aggregata</name>
    <dbReference type="NCBI Taxonomy" id="634436"/>
    <lineage>
        <taxon>Bacteria</taxon>
        <taxon>Pseudomonadati</taxon>
        <taxon>Pseudomonadota</taxon>
        <taxon>Gammaproteobacteria</taxon>
        <taxon>Alteromonadales</taxon>
        <taxon>Alteromonadaceae</taxon>
        <taxon>Marisediminitalea</taxon>
    </lineage>
</organism>
<reference evidence="2" key="1">
    <citation type="submission" date="2016-11" db="EMBL/GenBank/DDBJ databases">
        <authorList>
            <person name="Varghese N."/>
            <person name="Submissions S."/>
        </authorList>
    </citation>
    <scope>NUCLEOTIDE SEQUENCE [LARGE SCALE GENOMIC DNA]</scope>
    <source>
        <strain evidence="2">CGMCC 1.8995</strain>
    </source>
</reference>
<accession>A0A1M5F3K8</accession>
<evidence type="ECO:0000313" key="2">
    <source>
        <dbReference type="Proteomes" id="UP000184520"/>
    </source>
</evidence>
<dbReference type="Pfam" id="PF22098">
    <property type="entry name" value="DUF6942"/>
    <property type="match status" value="1"/>
</dbReference>
<dbReference type="AlphaFoldDB" id="A0A1M5F3K8"/>
<evidence type="ECO:0000313" key="1">
    <source>
        <dbReference type="EMBL" id="SHF86123.1"/>
    </source>
</evidence>
<protein>
    <submittedName>
        <fullName evidence="1">Uncharacterized protein</fullName>
    </submittedName>
</protein>
<gene>
    <name evidence="1" type="ORF">SAMN05216361_0664</name>
</gene>
<dbReference type="OrthoDB" id="6077837at2"/>
<dbReference type="Proteomes" id="UP000184520">
    <property type="component" value="Unassembled WGS sequence"/>
</dbReference>
<name>A0A1M5F3K8_9ALTE</name>
<dbReference type="RefSeq" id="WP_073317713.1">
    <property type="nucleotide sequence ID" value="NZ_FQWD01000001.1"/>
</dbReference>
<dbReference type="EMBL" id="FQWD01000001">
    <property type="protein sequence ID" value="SHF86123.1"/>
    <property type="molecule type" value="Genomic_DNA"/>
</dbReference>
<sequence length="180" mass="20491">MTDLRSTEIQGLGDSGARLRVYIANRPAFSLPRVATGVVPLITGDIAAIGNACGNGWRKVFNVYAKLLYAMPEQWQFKHGDRWQAFRDTHLLQANSNTALIFDEPKSFDENALNIITGRTYAQQMHIAESLYWITPEFAINKRLNLVVCPYFDYRQLSNSKILYLIDLIQNELDAHKIAK</sequence>
<proteinExistence type="predicted"/>
<dbReference type="STRING" id="634436.SAMN05216361_0664"/>